<dbReference type="EMBL" id="BMAU01021175">
    <property type="protein sequence ID" value="GFX93563.1"/>
    <property type="molecule type" value="Genomic_DNA"/>
</dbReference>
<sequence>MRSTKDQLVEKDVLMPVKHNVFLWNLPDVEEMPSHDGETILPLVSMEIPLRTAYGQNGRCDMQPKPSSIFARRRIKVKAELKLKKERLLRKTWN</sequence>
<reference evidence="1" key="1">
    <citation type="submission" date="2020-08" db="EMBL/GenBank/DDBJ databases">
        <title>Multicomponent nature underlies the extraordinary mechanical properties of spider dragline silk.</title>
        <authorList>
            <person name="Kono N."/>
            <person name="Nakamura H."/>
            <person name="Mori M."/>
            <person name="Yoshida Y."/>
            <person name="Ohtoshi R."/>
            <person name="Malay A.D."/>
            <person name="Moran D.A.P."/>
            <person name="Tomita M."/>
            <person name="Numata K."/>
            <person name="Arakawa K."/>
        </authorList>
    </citation>
    <scope>NUCLEOTIDE SEQUENCE</scope>
</reference>
<keyword evidence="2" id="KW-1185">Reference proteome</keyword>
<evidence type="ECO:0000313" key="1">
    <source>
        <dbReference type="EMBL" id="GFX93563.1"/>
    </source>
</evidence>
<dbReference type="AlphaFoldDB" id="A0A8X6REJ6"/>
<gene>
    <name evidence="1" type="ORF">TNCV_1587411</name>
</gene>
<dbReference type="Proteomes" id="UP000887159">
    <property type="component" value="Unassembled WGS sequence"/>
</dbReference>
<organism evidence="1 2">
    <name type="scientific">Trichonephila clavipes</name>
    <name type="common">Golden silk orbweaver</name>
    <name type="synonym">Nephila clavipes</name>
    <dbReference type="NCBI Taxonomy" id="2585209"/>
    <lineage>
        <taxon>Eukaryota</taxon>
        <taxon>Metazoa</taxon>
        <taxon>Ecdysozoa</taxon>
        <taxon>Arthropoda</taxon>
        <taxon>Chelicerata</taxon>
        <taxon>Arachnida</taxon>
        <taxon>Araneae</taxon>
        <taxon>Araneomorphae</taxon>
        <taxon>Entelegynae</taxon>
        <taxon>Araneoidea</taxon>
        <taxon>Nephilidae</taxon>
        <taxon>Trichonephila</taxon>
    </lineage>
</organism>
<proteinExistence type="predicted"/>
<protein>
    <submittedName>
        <fullName evidence="1">Uncharacterized protein</fullName>
    </submittedName>
</protein>
<comment type="caution">
    <text evidence="1">The sequence shown here is derived from an EMBL/GenBank/DDBJ whole genome shotgun (WGS) entry which is preliminary data.</text>
</comment>
<name>A0A8X6REJ6_TRICX</name>
<evidence type="ECO:0000313" key="2">
    <source>
        <dbReference type="Proteomes" id="UP000887159"/>
    </source>
</evidence>
<accession>A0A8X6REJ6</accession>